<feature type="binding site" evidence="5">
    <location>
        <position position="204"/>
    </location>
    <ligand>
        <name>FMN</name>
        <dbReference type="ChEBI" id="CHEBI:58210"/>
    </ligand>
</feature>
<evidence type="ECO:0000256" key="5">
    <source>
        <dbReference type="HAMAP-Rule" id="MF_01629"/>
    </source>
</evidence>
<gene>
    <name evidence="5" type="primary">pdxH</name>
    <name evidence="8" type="ORF">JOF44_002229</name>
</gene>
<feature type="binding site" evidence="5">
    <location>
        <position position="102"/>
    </location>
    <ligand>
        <name>FMN</name>
        <dbReference type="ChEBI" id="CHEBI:58210"/>
    </ligand>
</feature>
<reference evidence="8 9" key="1">
    <citation type="submission" date="2021-03" db="EMBL/GenBank/DDBJ databases">
        <title>Sequencing the genomes of 1000 actinobacteria strains.</title>
        <authorList>
            <person name="Klenk H.-P."/>
        </authorList>
    </citation>
    <scope>NUCLEOTIDE SEQUENCE [LARGE SCALE GENOMIC DNA]</scope>
    <source>
        <strain evidence="8 9">DSM 14564</strain>
    </source>
</reference>
<name>A0ABS4YKL3_9MICO</name>
<dbReference type="InterPro" id="IPR011576">
    <property type="entry name" value="Pyridox_Oxase_N"/>
</dbReference>
<feature type="binding site" evidence="5">
    <location>
        <position position="124"/>
    </location>
    <ligand>
        <name>FMN</name>
        <dbReference type="ChEBI" id="CHEBI:58210"/>
    </ligand>
</feature>
<keyword evidence="4 5" id="KW-0560">Oxidoreductase</keyword>
<comment type="pathway">
    <text evidence="5">Cofactor metabolism; pyridoxal 5'-phosphate salvage; pyridoxal 5'-phosphate from pyridoxamine 5'-phosphate: step 1/1.</text>
</comment>
<feature type="binding site" evidence="5">
    <location>
        <position position="214"/>
    </location>
    <ligand>
        <name>FMN</name>
        <dbReference type="ChEBI" id="CHEBI:58210"/>
    </ligand>
</feature>
<keyword evidence="9" id="KW-1185">Reference proteome</keyword>
<dbReference type="NCBIfam" id="NF004231">
    <property type="entry name" value="PRK05679.1"/>
    <property type="match status" value="1"/>
</dbReference>
<feature type="binding site" evidence="5">
    <location>
        <begin position="159"/>
        <end position="160"/>
    </location>
    <ligand>
        <name>FMN</name>
        <dbReference type="ChEBI" id="CHEBI:58210"/>
    </ligand>
</feature>
<dbReference type="Proteomes" id="UP000698222">
    <property type="component" value="Unassembled WGS sequence"/>
</dbReference>
<dbReference type="HAMAP" id="MF_01629">
    <property type="entry name" value="PdxH"/>
    <property type="match status" value="1"/>
</dbReference>
<dbReference type="InterPro" id="IPR019576">
    <property type="entry name" value="Pyridoxamine_oxidase_dimer_C"/>
</dbReference>
<feature type="domain" description="Pyridoxamine 5'-phosphate oxidase N-terminal" evidence="6">
    <location>
        <begin position="56"/>
        <end position="177"/>
    </location>
</feature>
<dbReference type="NCBIfam" id="TIGR00558">
    <property type="entry name" value="pdxH"/>
    <property type="match status" value="1"/>
</dbReference>
<sequence length="232" mass="26309">MTDRRLPERSASDHLADERLDYLSRALADDAPEDPLALFDVWMDEAFARRTQHGDLTDPTAVVLSTVARDADGLPRPRSRTVLLKGHDAAGFVVYTNLTSPKARELETTPQAAMLLPWYPMQRQVRIEGRVEHLPAAESDAYWATRPRGSQLGARASHQSEPVASRTALDAQYAEIAARFEGDDIPRPSFWGGLRLVPDRIEFWQGRENRFHDRIAYEITADGTWQRHRLQP</sequence>
<comment type="subunit">
    <text evidence="5">Homodimer.</text>
</comment>
<accession>A0ABS4YKL3</accession>
<dbReference type="SUPFAM" id="SSF50475">
    <property type="entry name" value="FMN-binding split barrel"/>
    <property type="match status" value="1"/>
</dbReference>
<dbReference type="RefSeq" id="WP_209891097.1">
    <property type="nucleotide sequence ID" value="NZ_BAAAJV010000014.1"/>
</dbReference>
<comment type="function">
    <text evidence="5">Catalyzes the oxidation of either pyridoxine 5'-phosphate (PNP) or pyridoxamine 5'-phosphate (PMP) into pyridoxal 5'-phosphate (PLP).</text>
</comment>
<feature type="binding site" evidence="5">
    <location>
        <position position="85"/>
    </location>
    <ligand>
        <name>substrate</name>
    </ligand>
</feature>
<dbReference type="Pfam" id="PF10590">
    <property type="entry name" value="PNP_phzG_C"/>
    <property type="match status" value="1"/>
</dbReference>
<feature type="domain" description="Pyridoxine 5'-phosphate oxidase dimerisation C-terminal" evidence="7">
    <location>
        <begin position="191"/>
        <end position="232"/>
    </location>
</feature>
<dbReference type="PIRSF" id="PIRSF000190">
    <property type="entry name" value="Pyd_amn-ph_oxd"/>
    <property type="match status" value="1"/>
</dbReference>
<evidence type="ECO:0000256" key="4">
    <source>
        <dbReference type="ARBA" id="ARBA00023002"/>
    </source>
</evidence>
<feature type="binding site" evidence="5">
    <location>
        <position position="150"/>
    </location>
    <ligand>
        <name>substrate</name>
    </ligand>
</feature>
<dbReference type="InterPro" id="IPR012349">
    <property type="entry name" value="Split_barrel_FMN-bd"/>
</dbReference>
<keyword evidence="3 5" id="KW-0288">FMN</keyword>
<evidence type="ECO:0000259" key="6">
    <source>
        <dbReference type="Pfam" id="PF01243"/>
    </source>
</evidence>
<evidence type="ECO:0000256" key="1">
    <source>
        <dbReference type="ARBA" id="ARBA00007301"/>
    </source>
</evidence>
<feature type="binding site" evidence="5">
    <location>
        <position position="142"/>
    </location>
    <ligand>
        <name>substrate</name>
    </ligand>
</feature>
<organism evidence="8 9">
    <name type="scientific">Brachybacterium fresconis</name>
    <dbReference type="NCBI Taxonomy" id="173363"/>
    <lineage>
        <taxon>Bacteria</taxon>
        <taxon>Bacillati</taxon>
        <taxon>Actinomycetota</taxon>
        <taxon>Actinomycetes</taxon>
        <taxon>Micrococcales</taxon>
        <taxon>Dermabacteraceae</taxon>
        <taxon>Brachybacterium</taxon>
    </lineage>
</organism>
<dbReference type="PANTHER" id="PTHR10851:SF0">
    <property type="entry name" value="PYRIDOXINE-5'-PHOSPHATE OXIDASE"/>
    <property type="match status" value="1"/>
</dbReference>
<dbReference type="EC" id="1.4.3.5" evidence="5"/>
<comment type="catalytic activity">
    <reaction evidence="5">
        <text>pyridoxamine 5'-phosphate + O2 + H2O = pyridoxal 5'-phosphate + H2O2 + NH4(+)</text>
        <dbReference type="Rhea" id="RHEA:15817"/>
        <dbReference type="ChEBI" id="CHEBI:15377"/>
        <dbReference type="ChEBI" id="CHEBI:15379"/>
        <dbReference type="ChEBI" id="CHEBI:16240"/>
        <dbReference type="ChEBI" id="CHEBI:28938"/>
        <dbReference type="ChEBI" id="CHEBI:58451"/>
        <dbReference type="ChEBI" id="CHEBI:597326"/>
        <dbReference type="EC" id="1.4.3.5"/>
    </reaction>
</comment>
<evidence type="ECO:0000313" key="9">
    <source>
        <dbReference type="Proteomes" id="UP000698222"/>
    </source>
</evidence>
<feature type="binding site" evidence="5">
    <location>
        <begin position="210"/>
        <end position="212"/>
    </location>
    <ligand>
        <name>substrate</name>
    </ligand>
</feature>
<comment type="similarity">
    <text evidence="1 5">Belongs to the pyridoxamine 5'-phosphate oxidase family.</text>
</comment>
<dbReference type="EMBL" id="JAGIOC010000001">
    <property type="protein sequence ID" value="MBP2409326.1"/>
    <property type="molecule type" value="Genomic_DNA"/>
</dbReference>
<evidence type="ECO:0000313" key="8">
    <source>
        <dbReference type="EMBL" id="MBP2409326.1"/>
    </source>
</evidence>
<proteinExistence type="inferred from homology"/>
<evidence type="ECO:0000259" key="7">
    <source>
        <dbReference type="Pfam" id="PF10590"/>
    </source>
</evidence>
<feature type="binding site" evidence="5">
    <location>
        <begin position="80"/>
        <end position="85"/>
    </location>
    <ligand>
        <name>FMN</name>
        <dbReference type="ChEBI" id="CHEBI:58210"/>
    </ligand>
</feature>
<evidence type="ECO:0000256" key="2">
    <source>
        <dbReference type="ARBA" id="ARBA00022630"/>
    </source>
</evidence>
<comment type="caution">
    <text evidence="8">The sequence shown here is derived from an EMBL/GenBank/DDBJ whole genome shotgun (WGS) entry which is preliminary data.</text>
</comment>
<comment type="pathway">
    <text evidence="5">Cofactor metabolism; pyridoxal 5'-phosphate salvage; pyridoxal 5'-phosphate from pyridoxine 5'-phosphate: step 1/1.</text>
</comment>
<comment type="cofactor">
    <cofactor evidence="5">
        <name>FMN</name>
        <dbReference type="ChEBI" id="CHEBI:58210"/>
    </cofactor>
    <text evidence="5">Binds 1 FMN per subunit.</text>
</comment>
<comment type="catalytic activity">
    <reaction evidence="5">
        <text>pyridoxine 5'-phosphate + O2 = pyridoxal 5'-phosphate + H2O2</text>
        <dbReference type="Rhea" id="RHEA:15149"/>
        <dbReference type="ChEBI" id="CHEBI:15379"/>
        <dbReference type="ChEBI" id="CHEBI:16240"/>
        <dbReference type="ChEBI" id="CHEBI:58589"/>
        <dbReference type="ChEBI" id="CHEBI:597326"/>
        <dbReference type="EC" id="1.4.3.5"/>
    </reaction>
</comment>
<dbReference type="GO" id="GO:0004733">
    <property type="term" value="F:pyridoxamine phosphate oxidase activity"/>
    <property type="evidence" value="ECO:0007669"/>
    <property type="project" value="UniProtKB-EC"/>
</dbReference>
<dbReference type="InterPro" id="IPR000659">
    <property type="entry name" value="Pyridox_Oxase"/>
</dbReference>
<feature type="binding site" evidence="5">
    <location>
        <position position="146"/>
    </location>
    <ligand>
        <name>substrate</name>
    </ligand>
</feature>
<evidence type="ECO:0000256" key="3">
    <source>
        <dbReference type="ARBA" id="ARBA00022643"/>
    </source>
</evidence>
<dbReference type="Pfam" id="PF01243">
    <property type="entry name" value="PNPOx_N"/>
    <property type="match status" value="1"/>
</dbReference>
<keyword evidence="5" id="KW-0664">Pyridoxine biosynthesis</keyword>
<protein>
    <recommendedName>
        <fullName evidence="5">Pyridoxine/pyridoxamine 5'-phosphate oxidase</fullName>
        <ecNumber evidence="5">1.4.3.5</ecNumber>
    </recommendedName>
    <alternativeName>
        <fullName evidence="5">PNP/PMP oxidase</fullName>
        <shortName evidence="5">PNPOx</shortName>
    </alternativeName>
    <alternativeName>
        <fullName evidence="5">Pyridoxal 5'-phosphate synthase</fullName>
    </alternativeName>
</protein>
<comment type="caution">
    <text evidence="5">Lacks conserved residue(s) required for the propagation of feature annotation.</text>
</comment>
<dbReference type="PANTHER" id="PTHR10851">
    <property type="entry name" value="PYRIDOXINE-5-PHOSPHATE OXIDASE"/>
    <property type="match status" value="1"/>
</dbReference>
<dbReference type="Gene3D" id="2.30.110.10">
    <property type="entry name" value="Electron Transport, Fmn-binding Protein, Chain A"/>
    <property type="match status" value="1"/>
</dbReference>
<keyword evidence="2 5" id="KW-0285">Flavoprotein</keyword>
<feature type="binding site" evidence="5">
    <location>
        <begin position="95"/>
        <end position="96"/>
    </location>
    <ligand>
        <name>FMN</name>
        <dbReference type="ChEBI" id="CHEBI:58210"/>
    </ligand>
</feature>